<accession>A0ABQ4DNM2</accession>
<comment type="similarity">
    <text evidence="1">Belongs to the short-chain dehydrogenases/reductases (SDR) family.</text>
</comment>
<dbReference type="EMBL" id="BONP01000013">
    <property type="protein sequence ID" value="GIG40582.1"/>
    <property type="molecule type" value="Genomic_DNA"/>
</dbReference>
<reference evidence="3 4" key="1">
    <citation type="submission" date="2021-01" db="EMBL/GenBank/DDBJ databases">
        <title>Whole genome shotgun sequence of Cellulomonas phragmiteti NBRC 110785.</title>
        <authorList>
            <person name="Komaki H."/>
            <person name="Tamura T."/>
        </authorList>
    </citation>
    <scope>NUCLEOTIDE SEQUENCE [LARGE SCALE GENOMIC DNA]</scope>
    <source>
        <strain evidence="3 4">NBRC 110785</strain>
    </source>
</reference>
<dbReference type="InterPro" id="IPR020904">
    <property type="entry name" value="Sc_DH/Rdtase_CS"/>
</dbReference>
<dbReference type="PANTHER" id="PTHR42760">
    <property type="entry name" value="SHORT-CHAIN DEHYDROGENASES/REDUCTASES FAMILY MEMBER"/>
    <property type="match status" value="1"/>
</dbReference>
<organism evidence="3 4">
    <name type="scientific">Cellulomonas phragmiteti</name>
    <dbReference type="NCBI Taxonomy" id="478780"/>
    <lineage>
        <taxon>Bacteria</taxon>
        <taxon>Bacillati</taxon>
        <taxon>Actinomycetota</taxon>
        <taxon>Actinomycetes</taxon>
        <taxon>Micrococcales</taxon>
        <taxon>Cellulomonadaceae</taxon>
        <taxon>Cellulomonas</taxon>
    </lineage>
</organism>
<comment type="caution">
    <text evidence="3">The sequence shown here is derived from an EMBL/GenBank/DDBJ whole genome shotgun (WGS) entry which is preliminary data.</text>
</comment>
<dbReference type="PANTHER" id="PTHR42760:SF115">
    <property type="entry name" value="3-OXOACYL-[ACYL-CARRIER-PROTEIN] REDUCTASE FABG"/>
    <property type="match status" value="1"/>
</dbReference>
<evidence type="ECO:0000313" key="3">
    <source>
        <dbReference type="EMBL" id="GIG40582.1"/>
    </source>
</evidence>
<evidence type="ECO:0000256" key="2">
    <source>
        <dbReference type="ARBA" id="ARBA00023002"/>
    </source>
</evidence>
<protein>
    <submittedName>
        <fullName evidence="3">2,3-dihydro-2,3-dihydroxybenzoate dehydrogenase</fullName>
    </submittedName>
</protein>
<proteinExistence type="inferred from homology"/>
<dbReference type="Pfam" id="PF00106">
    <property type="entry name" value="adh_short"/>
    <property type="match status" value="1"/>
</dbReference>
<keyword evidence="2" id="KW-0560">Oxidoreductase</keyword>
<sequence>MTARRYGTRPVALVTGAARGIGLAVARLLAGRGDHVACLDVDARALHAAVAEGVRDGLALSAHPADVTDAGAVQDAVRTVEDEHGPVVRLAHCAGVVHVGDLLQADGHDLARLLDVNVGGVLHVVGAVGARMAARGTGAVVVVSSNAAATPRRGIGAYAASKAAATMLARCLALELAPHGVRCNVVSPGSTDTAMLRATLGTDLDEDALRRAHERTVAGSAPDFRLGIPLGRIATADDVADAVAFLLSDDARHITLHDLRVDGGATLGASA</sequence>
<name>A0ABQ4DNM2_9CELL</name>
<dbReference type="InterPro" id="IPR036291">
    <property type="entry name" value="NAD(P)-bd_dom_sf"/>
</dbReference>
<dbReference type="RefSeq" id="WP_203674414.1">
    <property type="nucleotide sequence ID" value="NZ_BONP01000013.1"/>
</dbReference>
<dbReference type="SUPFAM" id="SSF51735">
    <property type="entry name" value="NAD(P)-binding Rossmann-fold domains"/>
    <property type="match status" value="1"/>
</dbReference>
<dbReference type="InterPro" id="IPR002347">
    <property type="entry name" value="SDR_fam"/>
</dbReference>
<keyword evidence="4" id="KW-1185">Reference proteome</keyword>
<evidence type="ECO:0000313" key="4">
    <source>
        <dbReference type="Proteomes" id="UP000614741"/>
    </source>
</evidence>
<dbReference type="PROSITE" id="PS00061">
    <property type="entry name" value="ADH_SHORT"/>
    <property type="match status" value="1"/>
</dbReference>
<dbReference type="Proteomes" id="UP000614741">
    <property type="component" value="Unassembled WGS sequence"/>
</dbReference>
<dbReference type="Gene3D" id="3.40.50.720">
    <property type="entry name" value="NAD(P)-binding Rossmann-like Domain"/>
    <property type="match status" value="1"/>
</dbReference>
<evidence type="ECO:0000256" key="1">
    <source>
        <dbReference type="ARBA" id="ARBA00006484"/>
    </source>
</evidence>
<dbReference type="PRINTS" id="PR00081">
    <property type="entry name" value="GDHRDH"/>
</dbReference>
<gene>
    <name evidence="3" type="ORF">Cph01nite_23440</name>
</gene>